<keyword evidence="1 4" id="KW-0808">Transferase</keyword>
<dbReference type="GO" id="GO:0009103">
    <property type="term" value="P:lipopolysaccharide biosynthetic process"/>
    <property type="evidence" value="ECO:0007669"/>
    <property type="project" value="TreeGrafter"/>
</dbReference>
<dbReference type="Gene3D" id="3.40.50.2000">
    <property type="entry name" value="Glycogen Phosphorylase B"/>
    <property type="match status" value="2"/>
</dbReference>
<evidence type="ECO:0000259" key="3">
    <source>
        <dbReference type="Pfam" id="PF13579"/>
    </source>
</evidence>
<sequence>MVLEQPLAQPAGILGKRQKIGRAAASVESLRLLIVTQFFPPDFAATGQLIEELVQQLGRQDVKVRVFTGQPGYAFAKGSAPTVEQHGNVWVRRSRMAQLFPGRIRGKAINGLMYTLRAILHLLGRAYRYDVVLVTTAPPFLPVVAYLANLLLGLPYVCLLYDLYPDIAIELDVVKAHHPIAKLWRWINRQVWQRSSGIIVLSDSMKQRVAQSCPAIADKLSVIHSWSNPGQIVPIRKADNWFARKHRLIDPFVVMYSGNMGRCHDVDTIFAAAEKLRHEPILFVCIGGGAKRQPLIDRVAAAGLDNFLFLPYQEKAVLPYSLTACDLSLVSVAAGMESLVAPSKLYPAMATGRPVAAVCPPTSYLGPLLTAAQGGAVFDNGEGVALAQYILELSHNRDKAEALGAAGREYVQANFTPSVISQQYLQVLQTASKASM</sequence>
<dbReference type="GO" id="GO:0016757">
    <property type="term" value="F:glycosyltransferase activity"/>
    <property type="evidence" value="ECO:0007669"/>
    <property type="project" value="InterPro"/>
</dbReference>
<dbReference type="AlphaFoldDB" id="A0A2W4YTE3"/>
<accession>A0A2W4YTE3</accession>
<gene>
    <name evidence="4" type="ORF">DCF15_16175</name>
</gene>
<dbReference type="Pfam" id="PF00534">
    <property type="entry name" value="Glycos_transf_1"/>
    <property type="match status" value="1"/>
</dbReference>
<dbReference type="Pfam" id="PF13579">
    <property type="entry name" value="Glyco_trans_4_4"/>
    <property type="match status" value="1"/>
</dbReference>
<comment type="caution">
    <text evidence="4">The sequence shown here is derived from an EMBL/GenBank/DDBJ whole genome shotgun (WGS) entry which is preliminary data.</text>
</comment>
<evidence type="ECO:0000313" key="5">
    <source>
        <dbReference type="Proteomes" id="UP000249794"/>
    </source>
</evidence>
<dbReference type="EMBL" id="QBMP01000195">
    <property type="protein sequence ID" value="PZO50221.1"/>
    <property type="molecule type" value="Genomic_DNA"/>
</dbReference>
<dbReference type="CDD" id="cd03794">
    <property type="entry name" value="GT4_WbuB-like"/>
    <property type="match status" value="1"/>
</dbReference>
<dbReference type="PANTHER" id="PTHR46401">
    <property type="entry name" value="GLYCOSYLTRANSFERASE WBBK-RELATED"/>
    <property type="match status" value="1"/>
</dbReference>
<evidence type="ECO:0000256" key="1">
    <source>
        <dbReference type="ARBA" id="ARBA00022679"/>
    </source>
</evidence>
<feature type="domain" description="Glycosyl transferase family 1" evidence="2">
    <location>
        <begin position="250"/>
        <end position="409"/>
    </location>
</feature>
<name>A0A2W4YTE3_9CYAN</name>
<protein>
    <submittedName>
        <fullName evidence="4">Glycosyltransferase WbuB</fullName>
    </submittedName>
</protein>
<feature type="domain" description="Glycosyltransferase subfamily 4-like N-terminal" evidence="3">
    <location>
        <begin position="49"/>
        <end position="223"/>
    </location>
</feature>
<dbReference type="InterPro" id="IPR001296">
    <property type="entry name" value="Glyco_trans_1"/>
</dbReference>
<organism evidence="4 5">
    <name type="scientific">Phormidesmis priestleyi</name>
    <dbReference type="NCBI Taxonomy" id="268141"/>
    <lineage>
        <taxon>Bacteria</taxon>
        <taxon>Bacillati</taxon>
        <taxon>Cyanobacteriota</taxon>
        <taxon>Cyanophyceae</taxon>
        <taxon>Leptolyngbyales</taxon>
        <taxon>Leptolyngbyaceae</taxon>
        <taxon>Phormidesmis</taxon>
    </lineage>
</organism>
<reference evidence="4 5" key="2">
    <citation type="submission" date="2018-06" db="EMBL/GenBank/DDBJ databases">
        <title>Metagenomic assembly of (sub)arctic Cyanobacteria and their associated microbiome from non-axenic cultures.</title>
        <authorList>
            <person name="Baurain D."/>
        </authorList>
    </citation>
    <scope>NUCLEOTIDE SEQUENCE [LARGE SCALE GENOMIC DNA]</scope>
    <source>
        <strain evidence="4">ULC027bin1</strain>
    </source>
</reference>
<dbReference type="Proteomes" id="UP000249794">
    <property type="component" value="Unassembled WGS sequence"/>
</dbReference>
<dbReference type="PANTHER" id="PTHR46401:SF2">
    <property type="entry name" value="GLYCOSYLTRANSFERASE WBBK-RELATED"/>
    <property type="match status" value="1"/>
</dbReference>
<dbReference type="InterPro" id="IPR028098">
    <property type="entry name" value="Glyco_trans_4-like_N"/>
</dbReference>
<evidence type="ECO:0000259" key="2">
    <source>
        <dbReference type="Pfam" id="PF00534"/>
    </source>
</evidence>
<dbReference type="SUPFAM" id="SSF53756">
    <property type="entry name" value="UDP-Glycosyltransferase/glycogen phosphorylase"/>
    <property type="match status" value="1"/>
</dbReference>
<reference evidence="5" key="1">
    <citation type="submission" date="2018-04" db="EMBL/GenBank/DDBJ databases">
        <authorList>
            <person name="Cornet L."/>
        </authorList>
    </citation>
    <scope>NUCLEOTIDE SEQUENCE [LARGE SCALE GENOMIC DNA]</scope>
</reference>
<proteinExistence type="predicted"/>
<evidence type="ECO:0000313" key="4">
    <source>
        <dbReference type="EMBL" id="PZO50221.1"/>
    </source>
</evidence>